<dbReference type="PANTHER" id="PTHR10281:SF76">
    <property type="entry name" value="CALCUTTA CUP-RELATED"/>
    <property type="match status" value="1"/>
</dbReference>
<keyword evidence="4" id="KW-1185">Reference proteome</keyword>
<dbReference type="SUPFAM" id="SSF55856">
    <property type="entry name" value="Cytochrome b5-like heme/steroid binding domain"/>
    <property type="match status" value="1"/>
</dbReference>
<reference evidence="3 4" key="1">
    <citation type="submission" date="2020-08" db="EMBL/GenBank/DDBJ databases">
        <title>A Genomic Blueprint of the Chicken Gut Microbiome.</title>
        <authorList>
            <person name="Gilroy R."/>
            <person name="Ravi A."/>
            <person name="Getino M."/>
            <person name="Pursley I."/>
            <person name="Horton D.L."/>
            <person name="Alikhan N.-F."/>
            <person name="Baker D."/>
            <person name="Gharbi K."/>
            <person name="Hall N."/>
            <person name="Watson M."/>
            <person name="Adriaenssens E.M."/>
            <person name="Foster-Nyarko E."/>
            <person name="Jarju S."/>
            <person name="Secka A."/>
            <person name="Antonio M."/>
            <person name="Oren A."/>
            <person name="Chaudhuri R."/>
            <person name="La Ragione R.M."/>
            <person name="Hildebrand F."/>
            <person name="Pallen M.J."/>
        </authorList>
    </citation>
    <scope>NUCLEOTIDE SEQUENCE [LARGE SCALE GENOMIC DNA]</scope>
    <source>
        <strain evidence="3 4">N37</strain>
    </source>
</reference>
<dbReference type="EMBL" id="JACSQB010000167">
    <property type="protein sequence ID" value="MBD8048727.1"/>
    <property type="molecule type" value="Genomic_DNA"/>
</dbReference>
<dbReference type="SMART" id="SM01117">
    <property type="entry name" value="Cyt-b5"/>
    <property type="match status" value="1"/>
</dbReference>
<dbReference type="Pfam" id="PF00173">
    <property type="entry name" value="Cyt-b5"/>
    <property type="match status" value="1"/>
</dbReference>
<dbReference type="Proteomes" id="UP000627166">
    <property type="component" value="Unassembled WGS sequence"/>
</dbReference>
<name>A0ABR8YWS0_9CLOT</name>
<feature type="domain" description="Cytochrome b5 heme-binding" evidence="2">
    <location>
        <begin position="44"/>
        <end position="115"/>
    </location>
</feature>
<evidence type="ECO:0000256" key="1">
    <source>
        <dbReference type="ARBA" id="ARBA00038357"/>
    </source>
</evidence>
<dbReference type="PANTHER" id="PTHR10281">
    <property type="entry name" value="MEMBRANE-ASSOCIATED PROGESTERONE RECEPTOR COMPONENT-RELATED"/>
    <property type="match status" value="1"/>
</dbReference>
<organism evidence="3 4">
    <name type="scientific">Clostridium faecium</name>
    <dbReference type="NCBI Taxonomy" id="2762223"/>
    <lineage>
        <taxon>Bacteria</taxon>
        <taxon>Bacillati</taxon>
        <taxon>Bacillota</taxon>
        <taxon>Clostridia</taxon>
        <taxon>Eubacteriales</taxon>
        <taxon>Clostridiaceae</taxon>
        <taxon>Clostridium</taxon>
    </lineage>
</organism>
<evidence type="ECO:0000313" key="3">
    <source>
        <dbReference type="EMBL" id="MBD8048727.1"/>
    </source>
</evidence>
<dbReference type="Gene3D" id="3.10.120.10">
    <property type="entry name" value="Cytochrome b5-like heme/steroid binding domain"/>
    <property type="match status" value="1"/>
</dbReference>
<gene>
    <name evidence="3" type="ORF">H9637_17110</name>
</gene>
<evidence type="ECO:0000313" key="4">
    <source>
        <dbReference type="Proteomes" id="UP000627166"/>
    </source>
</evidence>
<sequence>MKLEAYIKNMYLYFTEINRNVYLFQWDYMDSLQCFLNFRESTVFTVEELKLYDGTKGKPAYIAVDGIVYDVSYEASWGGGTHFGVMAGNDVSDAYKNCHGNNSVIGRLNKVGVLQK</sequence>
<evidence type="ECO:0000259" key="2">
    <source>
        <dbReference type="SMART" id="SM01117"/>
    </source>
</evidence>
<comment type="similarity">
    <text evidence="1">Belongs to the cytochrome b5 family. MAPR subfamily.</text>
</comment>
<accession>A0ABR8YWS0</accession>
<dbReference type="InterPro" id="IPR050577">
    <property type="entry name" value="MAPR/NEUFC/NENF-like"/>
</dbReference>
<protein>
    <recommendedName>
        <fullName evidence="2">Cytochrome b5 heme-binding domain-containing protein</fullName>
    </recommendedName>
</protein>
<dbReference type="RefSeq" id="WP_191741668.1">
    <property type="nucleotide sequence ID" value="NZ_JACSQB010000167.1"/>
</dbReference>
<dbReference type="InterPro" id="IPR001199">
    <property type="entry name" value="Cyt_B5-like_heme/steroid-bd"/>
</dbReference>
<comment type="caution">
    <text evidence="3">The sequence shown here is derived from an EMBL/GenBank/DDBJ whole genome shotgun (WGS) entry which is preliminary data.</text>
</comment>
<proteinExistence type="inferred from homology"/>
<dbReference type="InterPro" id="IPR036400">
    <property type="entry name" value="Cyt_B5-like_heme/steroid_sf"/>
</dbReference>